<dbReference type="Gene3D" id="1.10.530.10">
    <property type="match status" value="1"/>
</dbReference>
<dbReference type="PANTHER" id="PTHR21666:SF270">
    <property type="entry name" value="MUREIN HYDROLASE ACTIVATOR ENVC"/>
    <property type="match status" value="1"/>
</dbReference>
<dbReference type="CDD" id="cd13399">
    <property type="entry name" value="Slt35-like"/>
    <property type="match status" value="1"/>
</dbReference>
<name>A0A1M7PQ24_9ACTN</name>
<dbReference type="Proteomes" id="UP000184440">
    <property type="component" value="Unassembled WGS sequence"/>
</dbReference>
<dbReference type="InterPro" id="IPR023346">
    <property type="entry name" value="Lysozyme-like_dom_sf"/>
</dbReference>
<dbReference type="SUPFAM" id="SSF51261">
    <property type="entry name" value="Duplicated hybrid motif"/>
    <property type="match status" value="1"/>
</dbReference>
<dbReference type="PANTHER" id="PTHR21666">
    <property type="entry name" value="PEPTIDASE-RELATED"/>
    <property type="match status" value="1"/>
</dbReference>
<accession>A0A1M7PQ24</accession>
<evidence type="ECO:0000313" key="3">
    <source>
        <dbReference type="Proteomes" id="UP000184440"/>
    </source>
</evidence>
<dbReference type="EMBL" id="FRCS01000003">
    <property type="protein sequence ID" value="SHN19432.1"/>
    <property type="molecule type" value="Genomic_DNA"/>
</dbReference>
<dbReference type="Gene3D" id="2.70.70.10">
    <property type="entry name" value="Glucose Permease (Domain IIA)"/>
    <property type="match status" value="1"/>
</dbReference>
<proteinExistence type="predicted"/>
<dbReference type="GO" id="GO:0004222">
    <property type="term" value="F:metalloendopeptidase activity"/>
    <property type="evidence" value="ECO:0007669"/>
    <property type="project" value="TreeGrafter"/>
</dbReference>
<dbReference type="Pfam" id="PF01551">
    <property type="entry name" value="Peptidase_M23"/>
    <property type="match status" value="1"/>
</dbReference>
<sequence length="359" mass="37575">MRMLYYSLPSRQPSDSGSAVAGVVAILGTVLALTLGLMALATSPSASAPASSSSADGRALRTDAPVPPPYRAWVLRAGSICPEIGSAQIAAQLDLESAWRPDAYADSGEVPARGIAQFTDATWAAWGADADQDGVASALDPPDAIVAQGRLMCDLVAWARRGIADGRLRGAPMDVAWAAYFCGRACITRAGGVPVKGLAHDYPGQIRARLPRYAAHGPSDGWTLPLRRFRLTSGFGSRWESMHAGQDFAAPVGTPILAAAAGTVVEARCTSRYCDRPGGLSVAGCGWTVTIAHGDGITTRYCHAVGLAVREGQPVAVGQPVGWVGSTGNSTGAHLHFEVRRNGKPIDPLPYLRARRLRP</sequence>
<dbReference type="InterPro" id="IPR011055">
    <property type="entry name" value="Dup_hybrid_motif"/>
</dbReference>
<dbReference type="InterPro" id="IPR016047">
    <property type="entry name" value="M23ase_b-sheet_dom"/>
</dbReference>
<dbReference type="InterPro" id="IPR050570">
    <property type="entry name" value="Cell_wall_metabolism_enzyme"/>
</dbReference>
<reference evidence="2 3" key="1">
    <citation type="submission" date="2016-11" db="EMBL/GenBank/DDBJ databases">
        <authorList>
            <person name="Jaros S."/>
            <person name="Januszkiewicz K."/>
            <person name="Wedrychowicz H."/>
        </authorList>
    </citation>
    <scope>NUCLEOTIDE SEQUENCE [LARGE SCALE GENOMIC DNA]</scope>
    <source>
        <strain evidence="2 3">DSM 46144</strain>
    </source>
</reference>
<organism evidence="2 3">
    <name type="scientific">Cryptosporangium aurantiacum</name>
    <dbReference type="NCBI Taxonomy" id="134849"/>
    <lineage>
        <taxon>Bacteria</taxon>
        <taxon>Bacillati</taxon>
        <taxon>Actinomycetota</taxon>
        <taxon>Actinomycetes</taxon>
        <taxon>Cryptosporangiales</taxon>
        <taxon>Cryptosporangiaceae</taxon>
        <taxon>Cryptosporangium</taxon>
    </lineage>
</organism>
<gene>
    <name evidence="2" type="ORF">SAMN05443668_103573</name>
</gene>
<keyword evidence="3" id="KW-1185">Reference proteome</keyword>
<dbReference type="AlphaFoldDB" id="A0A1M7PQ24"/>
<evidence type="ECO:0000313" key="2">
    <source>
        <dbReference type="EMBL" id="SHN19432.1"/>
    </source>
</evidence>
<feature type="domain" description="M23ase beta-sheet core" evidence="1">
    <location>
        <begin position="242"/>
        <end position="348"/>
    </location>
</feature>
<evidence type="ECO:0000259" key="1">
    <source>
        <dbReference type="Pfam" id="PF01551"/>
    </source>
</evidence>
<dbReference type="SUPFAM" id="SSF53955">
    <property type="entry name" value="Lysozyme-like"/>
    <property type="match status" value="1"/>
</dbReference>
<protein>
    <submittedName>
        <fullName evidence="2">Peptidase family M23</fullName>
    </submittedName>
</protein>
<dbReference type="CDD" id="cd12797">
    <property type="entry name" value="M23_peptidase"/>
    <property type="match status" value="1"/>
</dbReference>
<dbReference type="OrthoDB" id="9815778at2"/>
<dbReference type="STRING" id="134849.SAMN05443668_103573"/>